<feature type="transmembrane region" description="Helical" evidence="1">
    <location>
        <begin position="7"/>
        <end position="26"/>
    </location>
</feature>
<keyword evidence="1" id="KW-1133">Transmembrane helix</keyword>
<feature type="transmembrane region" description="Helical" evidence="1">
    <location>
        <begin position="32"/>
        <end position="54"/>
    </location>
</feature>
<dbReference type="STRING" id="1852522.SAMN06295960_4083"/>
<feature type="domain" description="DUF4097" evidence="2">
    <location>
        <begin position="126"/>
        <end position="390"/>
    </location>
</feature>
<gene>
    <name evidence="3" type="ORF">SAMN06295960_4083</name>
</gene>
<keyword evidence="1" id="KW-0812">Transmembrane</keyword>
<dbReference type="Pfam" id="PF13349">
    <property type="entry name" value="DUF4097"/>
    <property type="match status" value="1"/>
</dbReference>
<dbReference type="EMBL" id="FXAZ01000006">
    <property type="protein sequence ID" value="SMG55985.1"/>
    <property type="molecule type" value="Genomic_DNA"/>
</dbReference>
<sequence>MIKVGRITASLLIIAVGIMLLVDRLYHTHTITLLITWWSVIPISLGLEILWFSFRKTERKRKFDTLGLFASLFIAAIVFTTTQPSLFQDWVRSVQFDFSMMKQMVKMDGAKTDIPTETTDVPLSVRELRIDQTAGDIYVKTGSQDTLQVEAIVTIFNASPEDVEILAAPLKLRWIEDASEPVLSLKMDGMDKIRQAGYSSRVDLSIKLPRERDLLFNAKVKEGDFYIHDLEGSVQVDTVDGDISISNVGGDVMAHTTSGDTELQNIQGNAESKAASGDIVASEIGGNLHMFTKSGDVEGSELAQDVFAETYSGDIRISTSSLAGTWSVTTLAGDVEMKLPEDLNAFMQVKNSFGDLSSDFPLTITEHEMQGLLGEGLYQVFVQANGDVNVAQR</sequence>
<reference evidence="3 4" key="1">
    <citation type="submission" date="2017-04" db="EMBL/GenBank/DDBJ databases">
        <authorList>
            <person name="Afonso C.L."/>
            <person name="Miller P.J."/>
            <person name="Scott M.A."/>
            <person name="Spackman E."/>
            <person name="Goraichik I."/>
            <person name="Dimitrov K.M."/>
            <person name="Suarez D.L."/>
            <person name="Swayne D.E."/>
        </authorList>
    </citation>
    <scope>NUCLEOTIDE SEQUENCE [LARGE SCALE GENOMIC DNA]</scope>
    <source>
        <strain evidence="3 4">11</strain>
    </source>
</reference>
<dbReference type="Proteomes" id="UP000193834">
    <property type="component" value="Unassembled WGS sequence"/>
</dbReference>
<dbReference type="RefSeq" id="WP_085497381.1">
    <property type="nucleotide sequence ID" value="NZ_FXAZ01000006.1"/>
</dbReference>
<evidence type="ECO:0000256" key="1">
    <source>
        <dbReference type="SAM" id="Phobius"/>
    </source>
</evidence>
<keyword evidence="4" id="KW-1185">Reference proteome</keyword>
<dbReference type="OrthoDB" id="2640165at2"/>
<feature type="transmembrane region" description="Helical" evidence="1">
    <location>
        <begin position="66"/>
        <end position="87"/>
    </location>
</feature>
<evidence type="ECO:0000259" key="2">
    <source>
        <dbReference type="Pfam" id="PF13349"/>
    </source>
</evidence>
<organism evidence="3 4">
    <name type="scientific">Paenibacillus aquistagni</name>
    <dbReference type="NCBI Taxonomy" id="1852522"/>
    <lineage>
        <taxon>Bacteria</taxon>
        <taxon>Bacillati</taxon>
        <taxon>Bacillota</taxon>
        <taxon>Bacilli</taxon>
        <taxon>Bacillales</taxon>
        <taxon>Paenibacillaceae</taxon>
        <taxon>Paenibacillus</taxon>
    </lineage>
</organism>
<proteinExistence type="predicted"/>
<protein>
    <submittedName>
        <fullName evidence="3">Putative adhesin</fullName>
    </submittedName>
</protein>
<evidence type="ECO:0000313" key="4">
    <source>
        <dbReference type="Proteomes" id="UP000193834"/>
    </source>
</evidence>
<accession>A0A1X7LQ79</accession>
<dbReference type="AlphaFoldDB" id="A0A1X7LQ79"/>
<evidence type="ECO:0000313" key="3">
    <source>
        <dbReference type="EMBL" id="SMG55985.1"/>
    </source>
</evidence>
<dbReference type="InterPro" id="IPR025164">
    <property type="entry name" value="Toastrack_DUF4097"/>
</dbReference>
<keyword evidence="1" id="KW-0472">Membrane</keyword>
<name>A0A1X7LQ79_9BACL</name>